<evidence type="ECO:0000259" key="3">
    <source>
        <dbReference type="Pfam" id="PF09362"/>
    </source>
</evidence>
<keyword evidence="2" id="KW-0732">Signal</keyword>
<feature type="domain" description="DUF1996" evidence="3">
    <location>
        <begin position="34"/>
        <end position="291"/>
    </location>
</feature>
<dbReference type="Proteomes" id="UP001174934">
    <property type="component" value="Unassembled WGS sequence"/>
</dbReference>
<proteinExistence type="predicted"/>
<dbReference type="InterPro" id="IPR018535">
    <property type="entry name" value="DUF1996"/>
</dbReference>
<protein>
    <recommendedName>
        <fullName evidence="3">DUF1996 domain-containing protein</fullName>
    </recommendedName>
</protein>
<accession>A0AA39XJV3</accession>
<feature type="chain" id="PRO_5041357262" description="DUF1996 domain-containing protein" evidence="2">
    <location>
        <begin position="19"/>
        <end position="501"/>
    </location>
</feature>
<name>A0AA39XJV3_9PEZI</name>
<keyword evidence="5" id="KW-1185">Reference proteome</keyword>
<organism evidence="4 5">
    <name type="scientific">Bombardia bombarda</name>
    <dbReference type="NCBI Taxonomy" id="252184"/>
    <lineage>
        <taxon>Eukaryota</taxon>
        <taxon>Fungi</taxon>
        <taxon>Dikarya</taxon>
        <taxon>Ascomycota</taxon>
        <taxon>Pezizomycotina</taxon>
        <taxon>Sordariomycetes</taxon>
        <taxon>Sordariomycetidae</taxon>
        <taxon>Sordariales</taxon>
        <taxon>Lasiosphaeriaceae</taxon>
        <taxon>Bombardia</taxon>
    </lineage>
</organism>
<evidence type="ECO:0000313" key="4">
    <source>
        <dbReference type="EMBL" id="KAK0635356.1"/>
    </source>
</evidence>
<comment type="caution">
    <text evidence="4">The sequence shown here is derived from an EMBL/GenBank/DDBJ whole genome shotgun (WGS) entry which is preliminary data.</text>
</comment>
<feature type="region of interest" description="Disordered" evidence="1">
    <location>
        <begin position="477"/>
        <end position="501"/>
    </location>
</feature>
<feature type="signal peptide" evidence="2">
    <location>
        <begin position="1"/>
        <end position="18"/>
    </location>
</feature>
<dbReference type="EMBL" id="JAULSR010000001">
    <property type="protein sequence ID" value="KAK0635356.1"/>
    <property type="molecule type" value="Genomic_DNA"/>
</dbReference>
<dbReference type="Pfam" id="PF09362">
    <property type="entry name" value="DUF1996"/>
    <property type="match status" value="1"/>
</dbReference>
<feature type="compositionally biased region" description="Basic residues" evidence="1">
    <location>
        <begin position="486"/>
        <end position="501"/>
    </location>
</feature>
<dbReference type="PANTHER" id="PTHR43662">
    <property type="match status" value="1"/>
</dbReference>
<evidence type="ECO:0000256" key="1">
    <source>
        <dbReference type="SAM" id="MobiDB-lite"/>
    </source>
</evidence>
<reference evidence="4" key="1">
    <citation type="submission" date="2023-06" db="EMBL/GenBank/DDBJ databases">
        <title>Genome-scale phylogeny and comparative genomics of the fungal order Sordariales.</title>
        <authorList>
            <consortium name="Lawrence Berkeley National Laboratory"/>
            <person name="Hensen N."/>
            <person name="Bonometti L."/>
            <person name="Westerberg I."/>
            <person name="Brannstrom I.O."/>
            <person name="Guillou S."/>
            <person name="Cros-Aarteil S."/>
            <person name="Calhoun S."/>
            <person name="Haridas S."/>
            <person name="Kuo A."/>
            <person name="Mondo S."/>
            <person name="Pangilinan J."/>
            <person name="Riley R."/>
            <person name="LaButti K."/>
            <person name="Andreopoulos B."/>
            <person name="Lipzen A."/>
            <person name="Chen C."/>
            <person name="Yanf M."/>
            <person name="Daum C."/>
            <person name="Ng V."/>
            <person name="Clum A."/>
            <person name="Steindorff A."/>
            <person name="Ohm R."/>
            <person name="Martin F."/>
            <person name="Silar P."/>
            <person name="Natvig D."/>
            <person name="Lalanne C."/>
            <person name="Gautier V."/>
            <person name="Ament-velasquez S.L."/>
            <person name="Kruys A."/>
            <person name="Hutchinson M.I."/>
            <person name="Powell A.J."/>
            <person name="Barry K."/>
            <person name="Miller A.N."/>
            <person name="Grigoriev I.V."/>
            <person name="Debuchy R."/>
            <person name="Gladieux P."/>
            <person name="Thoren M.H."/>
            <person name="Johannesson H."/>
        </authorList>
    </citation>
    <scope>NUCLEOTIDE SEQUENCE</scope>
    <source>
        <strain evidence="4">SMH3391-2</strain>
    </source>
</reference>
<evidence type="ECO:0000313" key="5">
    <source>
        <dbReference type="Proteomes" id="UP001174934"/>
    </source>
</evidence>
<dbReference type="PANTHER" id="PTHR43662:SF7">
    <property type="entry name" value="DUF1996 DOMAIN-CONTAINING PROTEIN"/>
    <property type="match status" value="1"/>
</dbReference>
<gene>
    <name evidence="4" type="ORF">B0T17DRAFT_485782</name>
</gene>
<sequence>MKIDTSLVVLATVSGAAAFWRMECRGRAGLARIDPLVNPGEVGQHVHHIHASSGFSEKATYDDLVNAECTSCAVTQDKSAYWAPALYFNHANGTYQAVEQVGGMLAYYFLRPDANNPKSGVTAFPEDFRMIARDSLRRNYSIGGQDATKADPEQSLWAALGQTTQTDLEQRAVGFNCLDYNKAPEGSLYRHYMPDKDYLDANCKDGVRIEVMFPSCWNGKDLDTKNHRDHVAYPDLVMAGGCPEGFDVKLPGLFYETIWATNAFAGVDGKFVVANGDEKGFGYHADFIMGWESVDYLQSAVDVCTNDSGKIQDCPLFNIQDEPTQRQCQMKLPSAIAKEKVEGLVGETLPGDVAIQFGPEPATNKNPGPQTTTVAVPTVSYSAGISVSASGSPVVGGVFKQSTTIPTPSASAAAFSAQAVDAPASAVTPAPVAPAALAGDYEVVRTEYHTVGNAVNMVIVKEAVEYQTIATTTVTVQAAPSAKARREAHAHRHRRSGRARR</sequence>
<dbReference type="AlphaFoldDB" id="A0AA39XJV3"/>
<evidence type="ECO:0000256" key="2">
    <source>
        <dbReference type="SAM" id="SignalP"/>
    </source>
</evidence>